<protein>
    <submittedName>
        <fullName evidence="1">Uncharacterized protein</fullName>
    </submittedName>
</protein>
<evidence type="ECO:0000313" key="2">
    <source>
        <dbReference type="Proteomes" id="UP000494162"/>
    </source>
</evidence>
<gene>
    <name evidence="1" type="ORF">BPS26883_03529</name>
</gene>
<name>A0A6P2LQI8_9BURK</name>
<proteinExistence type="predicted"/>
<sequence length="63" mass="6507">MNKAVGSGFALAPLPDGKALATGGDCGFVKAKPGFSERLAGGIYREGDFDENSALRSMDILSE</sequence>
<accession>A0A6P2LQI8</accession>
<evidence type="ECO:0000313" key="1">
    <source>
        <dbReference type="EMBL" id="VWB74163.1"/>
    </source>
</evidence>
<reference evidence="1 2" key="1">
    <citation type="submission" date="2019-09" db="EMBL/GenBank/DDBJ databases">
        <authorList>
            <person name="Depoorter E."/>
        </authorList>
    </citation>
    <scope>NUCLEOTIDE SEQUENCE [LARGE SCALE GENOMIC DNA]</scope>
    <source>
        <strain evidence="1">LMG 26883</strain>
    </source>
</reference>
<dbReference type="AlphaFoldDB" id="A0A6P2LQI8"/>
<organism evidence="1 2">
    <name type="scientific">Burkholderia pseudomultivorans</name>
    <dbReference type="NCBI Taxonomy" id="1207504"/>
    <lineage>
        <taxon>Bacteria</taxon>
        <taxon>Pseudomonadati</taxon>
        <taxon>Pseudomonadota</taxon>
        <taxon>Betaproteobacteria</taxon>
        <taxon>Burkholderiales</taxon>
        <taxon>Burkholderiaceae</taxon>
        <taxon>Burkholderia</taxon>
        <taxon>Burkholderia cepacia complex</taxon>
    </lineage>
</organism>
<dbReference type="EMBL" id="CABVPP010000025">
    <property type="protein sequence ID" value="VWB74163.1"/>
    <property type="molecule type" value="Genomic_DNA"/>
</dbReference>
<dbReference type="Proteomes" id="UP000494162">
    <property type="component" value="Unassembled WGS sequence"/>
</dbReference>
<dbReference type="GeneID" id="93170560"/>
<dbReference type="RefSeq" id="WP_174902943.1">
    <property type="nucleotide sequence ID" value="NZ_CABVPP010000025.1"/>
</dbReference>